<dbReference type="GO" id="GO:0000166">
    <property type="term" value="F:nucleotide binding"/>
    <property type="evidence" value="ECO:0007669"/>
    <property type="project" value="InterPro"/>
</dbReference>
<comment type="caution">
    <text evidence="3">The sequence shown here is derived from an EMBL/GenBank/DDBJ whole genome shotgun (WGS) entry which is preliminary data.</text>
</comment>
<sequence>MVKLGVIGVGRMGSNHARICSRLRNIDLVGYCDIIREKANEASKTYNTKSFYDYKEMLNYVDAVIISTQSEFHYEIAKYYLQNKKHVLIEKPITIHDLEAEELIQIAEKNNVVLTVGHVERFNAVIEALNGVYRKDKIIAINAKRMSPMDHRVKDIDVIMDLMIHDIDIILNLLKPYKVTNIFASGRSVKKESLRLGHVDYAVANLVFENGVIANITASRVTEKKVRKLEIIEVERYVDVDYMDKSIEITSKFIPKINENASTRSLEYSQESIVERVSVNTTESLLEEDQCFVDSINQNKKPRVSGKDGLTALKIVKCIQELVYESSISYVAVSLE</sequence>
<feature type="domain" description="GFO/IDH/MocA-like oxidoreductase" evidence="2">
    <location>
        <begin position="158"/>
        <end position="231"/>
    </location>
</feature>
<evidence type="ECO:0000313" key="3">
    <source>
        <dbReference type="EMBL" id="MBE6058626.1"/>
    </source>
</evidence>
<evidence type="ECO:0000259" key="2">
    <source>
        <dbReference type="Pfam" id="PF22725"/>
    </source>
</evidence>
<dbReference type="InterPro" id="IPR036291">
    <property type="entry name" value="NAD(P)-bd_dom_sf"/>
</dbReference>
<organism evidence="3 4">
    <name type="scientific">Clostridium sulfidigenes</name>
    <dbReference type="NCBI Taxonomy" id="318464"/>
    <lineage>
        <taxon>Bacteria</taxon>
        <taxon>Bacillati</taxon>
        <taxon>Bacillota</taxon>
        <taxon>Clostridia</taxon>
        <taxon>Eubacteriales</taxon>
        <taxon>Clostridiaceae</taxon>
        <taxon>Clostridium</taxon>
    </lineage>
</organism>
<dbReference type="Gene3D" id="3.40.50.720">
    <property type="entry name" value="NAD(P)-binding Rossmann-like Domain"/>
    <property type="match status" value="1"/>
</dbReference>
<dbReference type="InterPro" id="IPR051450">
    <property type="entry name" value="Gfo/Idh/MocA_Oxidoreductases"/>
</dbReference>
<evidence type="ECO:0000313" key="4">
    <source>
        <dbReference type="Proteomes" id="UP000768462"/>
    </source>
</evidence>
<dbReference type="InterPro" id="IPR055170">
    <property type="entry name" value="GFO_IDH_MocA-like_dom"/>
</dbReference>
<dbReference type="EMBL" id="SVCM01000007">
    <property type="protein sequence ID" value="MBE6058626.1"/>
    <property type="molecule type" value="Genomic_DNA"/>
</dbReference>
<accession>A0A927W424</accession>
<proteinExistence type="predicted"/>
<dbReference type="Proteomes" id="UP000768462">
    <property type="component" value="Unassembled WGS sequence"/>
</dbReference>
<dbReference type="PANTHER" id="PTHR43377:SF1">
    <property type="entry name" value="BILIVERDIN REDUCTASE A"/>
    <property type="match status" value="1"/>
</dbReference>
<dbReference type="SUPFAM" id="SSF55347">
    <property type="entry name" value="Glyceraldehyde-3-phosphate dehydrogenase-like, C-terminal domain"/>
    <property type="match status" value="1"/>
</dbReference>
<feature type="domain" description="Gfo/Idh/MocA-like oxidoreductase N-terminal" evidence="1">
    <location>
        <begin position="3"/>
        <end position="118"/>
    </location>
</feature>
<name>A0A927W424_9CLOT</name>
<dbReference type="AlphaFoldDB" id="A0A927W424"/>
<dbReference type="SUPFAM" id="SSF51735">
    <property type="entry name" value="NAD(P)-binding Rossmann-fold domains"/>
    <property type="match status" value="1"/>
</dbReference>
<dbReference type="InterPro" id="IPR000683">
    <property type="entry name" value="Gfo/Idh/MocA-like_OxRdtase_N"/>
</dbReference>
<reference evidence="3" key="1">
    <citation type="submission" date="2019-04" db="EMBL/GenBank/DDBJ databases">
        <title>Evolution of Biomass-Degrading Anaerobic Consortia Revealed by Metagenomics.</title>
        <authorList>
            <person name="Peng X."/>
        </authorList>
    </citation>
    <scope>NUCLEOTIDE SEQUENCE</scope>
    <source>
        <strain evidence="3">SIG254</strain>
    </source>
</reference>
<dbReference type="PANTHER" id="PTHR43377">
    <property type="entry name" value="BILIVERDIN REDUCTASE A"/>
    <property type="match status" value="1"/>
</dbReference>
<protein>
    <submittedName>
        <fullName evidence="3">Gfo/Idh/MocA family oxidoreductase</fullName>
    </submittedName>
</protein>
<dbReference type="Pfam" id="PF01408">
    <property type="entry name" value="GFO_IDH_MocA"/>
    <property type="match status" value="1"/>
</dbReference>
<evidence type="ECO:0000259" key="1">
    <source>
        <dbReference type="Pfam" id="PF01408"/>
    </source>
</evidence>
<dbReference type="Pfam" id="PF22725">
    <property type="entry name" value="GFO_IDH_MocA_C3"/>
    <property type="match status" value="1"/>
</dbReference>
<dbReference type="Gene3D" id="3.30.360.10">
    <property type="entry name" value="Dihydrodipicolinate Reductase, domain 2"/>
    <property type="match status" value="1"/>
</dbReference>
<gene>
    <name evidence="3" type="ORF">E7215_00405</name>
</gene>